<dbReference type="Proteomes" id="UP000694871">
    <property type="component" value="Unplaced"/>
</dbReference>
<reference evidence="14" key="1">
    <citation type="submission" date="2025-08" db="UniProtKB">
        <authorList>
            <consortium name="RefSeq"/>
        </authorList>
    </citation>
    <scope>IDENTIFICATION</scope>
</reference>
<proteinExistence type="inferred from homology"/>
<evidence type="ECO:0000256" key="2">
    <source>
        <dbReference type="ARBA" id="ARBA00008921"/>
    </source>
</evidence>
<comment type="similarity">
    <text evidence="2">Belongs to the type I cytokine receptor family. Type 2 subfamily.</text>
</comment>
<protein>
    <submittedName>
        <fullName evidence="14">Leptin receptor</fullName>
    </submittedName>
</protein>
<keyword evidence="8" id="KW-1015">Disulfide bond</keyword>
<dbReference type="SMART" id="SM00060">
    <property type="entry name" value="FN3"/>
    <property type="match status" value="3"/>
</dbReference>
<dbReference type="RefSeq" id="XP_015271272.1">
    <property type="nucleotide sequence ID" value="XM_015415786.1"/>
</dbReference>
<dbReference type="InterPro" id="IPR003529">
    <property type="entry name" value="Hematopoietin_rcpt_Gp130_CS"/>
</dbReference>
<evidence type="ECO:0000256" key="3">
    <source>
        <dbReference type="ARBA" id="ARBA00022692"/>
    </source>
</evidence>
<dbReference type="InterPro" id="IPR003961">
    <property type="entry name" value="FN3_dom"/>
</dbReference>
<dbReference type="PANTHER" id="PTHR23037">
    <property type="entry name" value="CYTOKINE RECEPTOR"/>
    <property type="match status" value="1"/>
</dbReference>
<evidence type="ECO:0000256" key="7">
    <source>
        <dbReference type="ARBA" id="ARBA00023136"/>
    </source>
</evidence>
<evidence type="ECO:0000256" key="4">
    <source>
        <dbReference type="ARBA" id="ARBA00022729"/>
    </source>
</evidence>
<keyword evidence="3 11" id="KW-0812">Transmembrane</keyword>
<dbReference type="InterPro" id="IPR010457">
    <property type="entry name" value="IgC2-like_lig-bd"/>
</dbReference>
<keyword evidence="6 11" id="KW-1133">Transmembrane helix</keyword>
<sequence length="1170" mass="133009">MEKNFDRKLQLPLASQGESRSAVQTKMSWHNILIRFLQLNFLQVVISHCMVYRIPPQSFQLPCQPTGKNSGFPLPVAIAENSLISNEEPDPTKANVTALVAEDHLCCHWTDTYVSCFIYIAEMETKAFTQQIGMLVEDSMWNLQFWTAVNSEELFCVVGLSSKSSYLTEDFTVNLLYSLTDVSLESNSTNSLKNSFTVTHCIAVKHQKYKCQIPSVRLNHTYIMWLKITHGMALLQSPLMSLVPLDIVKPEPPLHVKIEMTDKGQLKMSWSNPSPKLYPLQYEVKYFANMTENVYQAVEITMEPSLILSNTLLDSSYVVQVRCKSIYGPGLWSDWSSPFHLNLQDVMYFPPKILASVGTNVSFYCIYKNKNKIISSKKIVWWLNLANEVPRSQYTLVNDFVGKVTLINLDAMKPGGNFLFNALYCCNENRECNHRYAELYIIDVNINITCETYGNLQKMTCRWSTSTDPLLSESTLLLRYYRNDIYCSESSSMPSNSEVKECHSQRNNSYECIFQPFYLLSGYTMWIEIKHTLGTLTSQPVCILPKEVVKPFPPFNVKAEITREVGTLNVSWNNPELPKSDLQFQIRYTLSGTEVTWEMHEVSAVSGSCASIEVQDPCAVYIVQVRCSVLDGVGYWSDWSRPAYTVVKDIKAPLRGPEFWRIVNEDLIRKQKNVTLFWKPLVKSLALCSVLEYVIEHTTSENITWSDYVENDTTYTFPWTEDVHTIKVIAVNSVGASTVNFIITLSQQMNAVNIVKSLSAYPINSSCVIVSWMLSPAIYIVTSFVIEWTNLNEEQIKWIMVPSHIRKCHIYDNFILIEKYRFSVYPIIPEGVAKPTVTEGFFKGGIEKQNHMNFYVILPLVIMCLVLLLGALLMLHQRIKTLFWDDVPNPKNCSWAQSVNFQKPETFEHLFLKHPEALSFGPLLLEPEIVLEDITIHKAMNNEDKQDLLAVGSLFATIQDFECDSACSSGHFNSDSIDAETSEGAAGQSNVKYATIISNSLSNGFYEPPRDLDSPFETCFLGHDSLIPASFSNSSWAMGSQAFLVLPDGHLGPPRKMVSVSAASSEGFSEPSDQDRHFSEEHRLQRSLFCLGMHSIKRSENDIFLTENSNVMCHFHTSALFRSMKFPQDMCSNLKPLISKCETSIQTFIPYMPQFQTLTIKLHETVSSKT</sequence>
<evidence type="ECO:0000256" key="6">
    <source>
        <dbReference type="ARBA" id="ARBA00022989"/>
    </source>
</evidence>
<keyword evidence="13" id="KW-1185">Reference proteome</keyword>
<keyword evidence="10" id="KW-0325">Glycoprotein</keyword>
<evidence type="ECO:0000313" key="14">
    <source>
        <dbReference type="RefSeq" id="XP_015271272.1"/>
    </source>
</evidence>
<dbReference type="CDD" id="cd00063">
    <property type="entry name" value="FN3"/>
    <property type="match status" value="3"/>
</dbReference>
<evidence type="ECO:0000259" key="12">
    <source>
        <dbReference type="PROSITE" id="PS50853"/>
    </source>
</evidence>
<dbReference type="PROSITE" id="PS50853">
    <property type="entry name" value="FN3"/>
    <property type="match status" value="2"/>
</dbReference>
<dbReference type="PROSITE" id="PS01353">
    <property type="entry name" value="HEMATOPO_REC_L_F2"/>
    <property type="match status" value="1"/>
</dbReference>
<feature type="domain" description="Fibronectin type-III" evidence="12">
    <location>
        <begin position="252"/>
        <end position="345"/>
    </location>
</feature>
<keyword evidence="4" id="KW-0732">Signal</keyword>
<organism evidence="13 14">
    <name type="scientific">Gekko japonicus</name>
    <name type="common">Schlegel's Japanese gecko</name>
    <dbReference type="NCBI Taxonomy" id="146911"/>
    <lineage>
        <taxon>Eukaryota</taxon>
        <taxon>Metazoa</taxon>
        <taxon>Chordata</taxon>
        <taxon>Craniata</taxon>
        <taxon>Vertebrata</taxon>
        <taxon>Euteleostomi</taxon>
        <taxon>Lepidosauria</taxon>
        <taxon>Squamata</taxon>
        <taxon>Bifurcata</taxon>
        <taxon>Gekkota</taxon>
        <taxon>Gekkonidae</taxon>
        <taxon>Gekkoninae</taxon>
        <taxon>Gekko</taxon>
    </lineage>
</organism>
<dbReference type="SUPFAM" id="SSF49265">
    <property type="entry name" value="Fibronectin type III"/>
    <property type="match status" value="4"/>
</dbReference>
<keyword evidence="5" id="KW-0677">Repeat</keyword>
<dbReference type="InterPro" id="IPR036116">
    <property type="entry name" value="FN3_sf"/>
</dbReference>
<accession>A0ABM1KC35</accession>
<keyword evidence="7 11" id="KW-0472">Membrane</keyword>
<dbReference type="InterPro" id="IPR013783">
    <property type="entry name" value="Ig-like_fold"/>
</dbReference>
<evidence type="ECO:0000256" key="10">
    <source>
        <dbReference type="ARBA" id="ARBA00023180"/>
    </source>
</evidence>
<dbReference type="GeneID" id="107114343"/>
<feature type="transmembrane region" description="Helical" evidence="11">
    <location>
        <begin position="854"/>
        <end position="875"/>
    </location>
</feature>
<dbReference type="Pfam" id="PF18589">
    <property type="entry name" value="ObR_Ig"/>
    <property type="match status" value="2"/>
</dbReference>
<comment type="subcellular location">
    <subcellularLocation>
        <location evidence="1">Membrane</location>
        <topology evidence="1">Single-pass type I membrane protein</topology>
    </subcellularLocation>
</comment>
<dbReference type="PANTHER" id="PTHR23037:SF44">
    <property type="entry name" value="LEPTIN RECEPTOR"/>
    <property type="match status" value="1"/>
</dbReference>
<dbReference type="Pfam" id="PF06328">
    <property type="entry name" value="Lep_receptor_Ig"/>
    <property type="match status" value="1"/>
</dbReference>
<dbReference type="Gene3D" id="2.60.40.10">
    <property type="entry name" value="Immunoglobulins"/>
    <property type="match status" value="7"/>
</dbReference>
<evidence type="ECO:0000256" key="9">
    <source>
        <dbReference type="ARBA" id="ARBA00023170"/>
    </source>
</evidence>
<evidence type="ECO:0000256" key="5">
    <source>
        <dbReference type="ARBA" id="ARBA00022737"/>
    </source>
</evidence>
<evidence type="ECO:0000256" key="8">
    <source>
        <dbReference type="ARBA" id="ARBA00023157"/>
    </source>
</evidence>
<gene>
    <name evidence="14" type="primary">LEPR</name>
</gene>
<evidence type="ECO:0000313" key="13">
    <source>
        <dbReference type="Proteomes" id="UP000694871"/>
    </source>
</evidence>
<evidence type="ECO:0000256" key="11">
    <source>
        <dbReference type="SAM" id="Phobius"/>
    </source>
</evidence>
<evidence type="ECO:0000256" key="1">
    <source>
        <dbReference type="ARBA" id="ARBA00004479"/>
    </source>
</evidence>
<keyword evidence="9 14" id="KW-0675">Receptor</keyword>
<dbReference type="InterPro" id="IPR041182">
    <property type="entry name" value="LEP-R_IGD"/>
</dbReference>
<feature type="domain" description="Fibronectin type-III" evidence="12">
    <location>
        <begin position="553"/>
        <end position="648"/>
    </location>
</feature>
<name>A0ABM1KC35_GEKJA</name>